<proteinExistence type="predicted"/>
<dbReference type="RefSeq" id="WP_055261157.1">
    <property type="nucleotide sequence ID" value="NZ_CAXSNH010000016.1"/>
</dbReference>
<dbReference type="Proteomes" id="UP000095362">
    <property type="component" value="Unassembled WGS sequence"/>
</dbReference>
<feature type="transmembrane region" description="Helical" evidence="1">
    <location>
        <begin position="114"/>
        <end position="135"/>
    </location>
</feature>
<dbReference type="InterPro" id="IPR009825">
    <property type="entry name" value="ECF_substrate-spec-like"/>
</dbReference>
<name>A0A174CUW9_9FIRM</name>
<keyword evidence="1" id="KW-0472">Membrane</keyword>
<keyword evidence="1" id="KW-1133">Transmembrane helix</keyword>
<feature type="transmembrane region" description="Helical" evidence="1">
    <location>
        <begin position="59"/>
        <end position="79"/>
    </location>
</feature>
<protein>
    <submittedName>
        <fullName evidence="2">Predicted membrane protein</fullName>
    </submittedName>
</protein>
<sequence length="187" mass="19591">MSSTTINNPEPSANALSHQKVSRLTSTALFAALICVTTAYIFHIPFGVNGGYVHIGDSLIYLAAAFLPTPYAMFAGAIGGAMADILTAPVYAPATFIIKMLISLPITCKKDKIVNVHNCVGVIVAAVISFIGYYITDVILFGTWGALIPSIVGTLAQSGGSAVIFIILGSTLDKAGFKNTMKNKFGI</sequence>
<dbReference type="Gene3D" id="1.10.1760.20">
    <property type="match status" value="1"/>
</dbReference>
<dbReference type="InterPro" id="IPR023812">
    <property type="entry name" value="CHP04002"/>
</dbReference>
<organism evidence="2 3">
    <name type="scientific">Coprococcus comes</name>
    <dbReference type="NCBI Taxonomy" id="410072"/>
    <lineage>
        <taxon>Bacteria</taxon>
        <taxon>Bacillati</taxon>
        <taxon>Bacillota</taxon>
        <taxon>Clostridia</taxon>
        <taxon>Lachnospirales</taxon>
        <taxon>Lachnospiraceae</taxon>
        <taxon>Coprococcus</taxon>
    </lineage>
</organism>
<reference evidence="2 3" key="1">
    <citation type="submission" date="2015-09" db="EMBL/GenBank/DDBJ databases">
        <authorList>
            <consortium name="Pathogen Informatics"/>
        </authorList>
    </citation>
    <scope>NUCLEOTIDE SEQUENCE [LARGE SCALE GENOMIC DNA]</scope>
    <source>
        <strain evidence="2 3">2789STDY5834866</strain>
    </source>
</reference>
<dbReference type="EMBL" id="CYZK01000008">
    <property type="protein sequence ID" value="CUO15525.1"/>
    <property type="molecule type" value="Genomic_DNA"/>
</dbReference>
<dbReference type="STRING" id="410072.ERS852525_02484"/>
<dbReference type="Pfam" id="PF07155">
    <property type="entry name" value="ECF-ribofla_trS"/>
    <property type="match status" value="1"/>
</dbReference>
<feature type="transmembrane region" description="Helical" evidence="1">
    <location>
        <begin position="28"/>
        <end position="47"/>
    </location>
</feature>
<feature type="transmembrane region" description="Helical" evidence="1">
    <location>
        <begin position="85"/>
        <end position="102"/>
    </location>
</feature>
<keyword evidence="1" id="KW-0812">Transmembrane</keyword>
<dbReference type="NCBIfam" id="TIGR04002">
    <property type="entry name" value="TIGR04002 family protein"/>
    <property type="match status" value="1"/>
</dbReference>
<gene>
    <name evidence="2" type="ORF">ERS852481_01475</name>
</gene>
<feature type="transmembrane region" description="Helical" evidence="1">
    <location>
        <begin position="147"/>
        <end position="172"/>
    </location>
</feature>
<evidence type="ECO:0000256" key="1">
    <source>
        <dbReference type="SAM" id="Phobius"/>
    </source>
</evidence>
<evidence type="ECO:0000313" key="2">
    <source>
        <dbReference type="EMBL" id="CUO15525.1"/>
    </source>
</evidence>
<dbReference type="AlphaFoldDB" id="A0A174CUW9"/>
<evidence type="ECO:0000313" key="3">
    <source>
        <dbReference type="Proteomes" id="UP000095362"/>
    </source>
</evidence>
<dbReference type="GO" id="GO:0016020">
    <property type="term" value="C:membrane"/>
    <property type="evidence" value="ECO:0007669"/>
    <property type="project" value="InterPro"/>
</dbReference>
<dbReference type="PaxDb" id="410072-ERS852525_02484"/>
<accession>A0A174CUW9</accession>